<evidence type="ECO:0000256" key="7">
    <source>
        <dbReference type="SAM" id="MobiDB-lite"/>
    </source>
</evidence>
<dbReference type="GO" id="GO:0008017">
    <property type="term" value="F:microtubule binding"/>
    <property type="evidence" value="ECO:0007669"/>
    <property type="project" value="InterPro"/>
</dbReference>
<dbReference type="InterPro" id="IPR001752">
    <property type="entry name" value="Kinesin_motor_dom"/>
</dbReference>
<feature type="binding site" evidence="5">
    <location>
        <begin position="269"/>
        <end position="276"/>
    </location>
    <ligand>
        <name>ATP</name>
        <dbReference type="ChEBI" id="CHEBI:30616"/>
    </ligand>
</feature>
<feature type="region of interest" description="Disordered" evidence="7">
    <location>
        <begin position="1282"/>
        <end position="1306"/>
    </location>
</feature>
<dbReference type="InterPro" id="IPR019821">
    <property type="entry name" value="Kinesin_motor_CS"/>
</dbReference>
<feature type="region of interest" description="Disordered" evidence="7">
    <location>
        <begin position="649"/>
        <end position="669"/>
    </location>
</feature>
<organism evidence="9 10">
    <name type="scientific">Cryptococcus neoformans Tu259-1</name>
    <dbReference type="NCBI Taxonomy" id="1230072"/>
    <lineage>
        <taxon>Eukaryota</taxon>
        <taxon>Fungi</taxon>
        <taxon>Dikarya</taxon>
        <taxon>Basidiomycota</taxon>
        <taxon>Agaricomycotina</taxon>
        <taxon>Tremellomycetes</taxon>
        <taxon>Tremellales</taxon>
        <taxon>Cryptococcaceae</taxon>
        <taxon>Cryptococcus</taxon>
        <taxon>Cryptococcus neoformans species complex</taxon>
    </lineage>
</organism>
<feature type="compositionally biased region" description="Polar residues" evidence="7">
    <location>
        <begin position="1"/>
        <end position="18"/>
    </location>
</feature>
<sequence>MSLSPNKSTLSRQPSSPSLAVGLPPALPESNIMAPSTTSPSKLPKSRSKNRIHRGDVESTESSDTEEIPRNHAGTPKRKVINTGPVSMSSNNKVKKRETLAERLAAAAVGNVNAKVKNSSNVNDGLKASNSTSALTTASASTSAIAQTPPAQARTSMMIPSTMPVQRTSRPSSGSSSSDKVVVCVRIKPTQSSFSSMAYEITSTSLTLSDNHPKVKQRGGKAGREDTYTYTFDKLLEYPSTTPELHVDKVAPLIDKAMNGFNSTVFAYGQTGSGKSFTMTGIPTELGIIPCAVDGVFDAITEEPDRAFLLRVSYIEIYNETLRDLLNFKKGPLRDYEKPSIHTSKGKVYVEPLVEEIVSTPEDVMELLEKGNAQRRIGATDWNERSSRSHCVFTIVIESRPRDGDGDEDIRLSRLNLIDLAGSEKAVSDSERRGEGKHINQSLLALREVINKLTEKAKASHIPYRNSKLTHLLENALGGDSNICVICTLSAEEEHCGETLETLKFAGRCSQVKTNAKKNILPASERALIRAKDQEIEELRARLMGLTNSRSSKMEPDTDQVTDLAESVAAMEARKAKLTAQLAKLNSEILTSELPRHPSTIMGTPMSPPKPKRRRISDFSAIMSVGLDRIGLGMGTPKKVDRRAVSGLTRVQEEEDAPGTLGKLSAGGNNGAPNFDHDIALVTLRKSLTQKEEELSLANRNLASALFRASQLSERDERIASLTTELSTALKSLSALRATLQSTETDLRDRDSQLEATRANLVATMEDKATKIDELEGEVLELRKSREELVIEDEGRLQEVQMQLDMAVKDKQEIEQRIKLQEDEGAARKKAEEGEKAAKKEVESIKSQLDVLQKEHVAVYSSAQNASTKFAEYESSISTLTAQTNILLSAKLSGETALEQLRSEHAETKKQRDQAAEDLESFQKEAMANETKILGELREEIGNLRRLREDEKAVWDRSKAEMEASIESLKQGEVKSEAQLVEALKTLEDAAQANRSLEKKLSCEAEGRRTAQEERDQALERAKEAAGGAHAQLEQEIATRHELTAQLASLKEQLDSQGAVIETLTRDLDTERQSAKELARQLDMTQKEIETQEARIEKAVDERKDVERRLSEMENALEAGEKEWKARVDDEAHKRREAEEKLNELEKMRKVGTSAEKELQMKLDVEAKARDELEQRLKGAQEKHSSFKALENDLRKQLDAQATSRESAESKLQEITSLWESESADLRQQLQTAVSHCQKVEEDFTALQHQHDTTTTSDAELRKKLEVESTARKVAEKKVIQLDRQRETSSSEEANLQKKLDDEQRAKEELQRKLQDMEGRMQNEMEELRVKAEAEFKHRQEAERKFTELTEKQGISEATNQDMQNLLKAEIAAQQTANDKVTALKEKLEAAASTEQRLRQRLSEESVSRAQIREQLEAAALAEQRLRQLLEAECVSRQAAERKLDEVFASSKIYSEKHKNLEAELAKHRAANQKLASLEAAHIELQTQFKTLKSASEAAQKDSEAEYSKEVNALRKELVILQESLSKAKAEAGDAKIEADAHRLKSTKLARDIVELEARDKDNKTLSSSTSVSARLRTLSTPGPWANGGGMSDASVKGMKARELKGTTAGFGAGERDSSMARLHVGHEDEIERLEKVVEVQKGIIDEQRMKIERWSKEMEKQREIVRLLTNDTTSTPLSASPLPPNRFRGKSHSISHSPTESPAIATPAKGFPSTFTARNLALPTTPTPLPMHPSQFSNASVRKGRRVTIEHDIDLLTESNKVNRAKAMFETPDKGSKQGPANPTREPLRANQATWSIPRQRRP</sequence>
<evidence type="ECO:0000256" key="1">
    <source>
        <dbReference type="ARBA" id="ARBA00022741"/>
    </source>
</evidence>
<dbReference type="InterPro" id="IPR027640">
    <property type="entry name" value="Kinesin-like_fam"/>
</dbReference>
<dbReference type="InterPro" id="IPR027417">
    <property type="entry name" value="P-loop_NTPase"/>
</dbReference>
<accession>A0A854QGH5</accession>
<dbReference type="PROSITE" id="PS00411">
    <property type="entry name" value="KINESIN_MOTOR_1"/>
    <property type="match status" value="1"/>
</dbReference>
<evidence type="ECO:0000256" key="5">
    <source>
        <dbReference type="PROSITE-ProRule" id="PRU00283"/>
    </source>
</evidence>
<dbReference type="SUPFAM" id="SSF52540">
    <property type="entry name" value="P-loop containing nucleoside triphosphate hydrolases"/>
    <property type="match status" value="1"/>
</dbReference>
<keyword evidence="1 5" id="KW-0547">Nucleotide-binding</keyword>
<feature type="compositionally biased region" description="Low complexity" evidence="7">
    <location>
        <begin position="138"/>
        <end position="148"/>
    </location>
</feature>
<dbReference type="PANTHER" id="PTHR47968">
    <property type="entry name" value="CENTROMERE PROTEIN E"/>
    <property type="match status" value="1"/>
</dbReference>
<evidence type="ECO:0000256" key="2">
    <source>
        <dbReference type="ARBA" id="ARBA00022840"/>
    </source>
</evidence>
<dbReference type="OrthoDB" id="3176171at2759"/>
<keyword evidence="2 5" id="KW-0067">ATP-binding</keyword>
<dbReference type="EMBL" id="AMKT01000034">
    <property type="protein sequence ID" value="OXG24030.1"/>
    <property type="molecule type" value="Genomic_DNA"/>
</dbReference>
<feature type="coiled-coil region" evidence="6">
    <location>
        <begin position="529"/>
        <end position="588"/>
    </location>
</feature>
<feature type="region of interest" description="Disordered" evidence="7">
    <location>
        <begin position="1675"/>
        <end position="1708"/>
    </location>
</feature>
<dbReference type="Proteomes" id="UP000199727">
    <property type="component" value="Unassembled WGS sequence"/>
</dbReference>
<evidence type="ECO:0000313" key="9">
    <source>
        <dbReference type="EMBL" id="OXG24030.1"/>
    </source>
</evidence>
<feature type="region of interest" description="Disordered" evidence="7">
    <location>
        <begin position="1770"/>
        <end position="1804"/>
    </location>
</feature>
<dbReference type="Gene3D" id="3.40.850.10">
    <property type="entry name" value="Kinesin motor domain"/>
    <property type="match status" value="1"/>
</dbReference>
<evidence type="ECO:0000256" key="6">
    <source>
        <dbReference type="SAM" id="Coils"/>
    </source>
</evidence>
<evidence type="ECO:0000313" key="10">
    <source>
        <dbReference type="Proteomes" id="UP000199727"/>
    </source>
</evidence>
<comment type="similarity">
    <text evidence="5">Belongs to the TRAFAC class myosin-kinesin ATPase superfamily. Kinesin family.</text>
</comment>
<feature type="region of interest" description="Disordered" evidence="7">
    <location>
        <begin position="1"/>
        <end position="94"/>
    </location>
</feature>
<keyword evidence="3 6" id="KW-0175">Coiled coil</keyword>
<keyword evidence="4 5" id="KW-0505">Motor protein</keyword>
<dbReference type="GO" id="GO:0007018">
    <property type="term" value="P:microtubule-based movement"/>
    <property type="evidence" value="ECO:0007669"/>
    <property type="project" value="InterPro"/>
</dbReference>
<dbReference type="SMART" id="SM00129">
    <property type="entry name" value="KISc"/>
    <property type="match status" value="1"/>
</dbReference>
<dbReference type="PANTHER" id="PTHR47968:SF75">
    <property type="entry name" value="CENTROMERE-ASSOCIATED PROTEIN E"/>
    <property type="match status" value="1"/>
</dbReference>
<dbReference type="PRINTS" id="PR00380">
    <property type="entry name" value="KINESINHEAVY"/>
</dbReference>
<feature type="compositionally biased region" description="Low complexity" evidence="7">
    <location>
        <begin position="165"/>
        <end position="179"/>
    </location>
</feature>
<comment type="caution">
    <text evidence="9">The sequence shown here is derived from an EMBL/GenBank/DDBJ whole genome shotgun (WGS) entry which is preliminary data.</text>
</comment>
<evidence type="ECO:0000256" key="4">
    <source>
        <dbReference type="ARBA" id="ARBA00023175"/>
    </source>
</evidence>
<evidence type="ECO:0000259" key="8">
    <source>
        <dbReference type="PROSITE" id="PS50067"/>
    </source>
</evidence>
<protein>
    <submittedName>
        <fullName evidence="9">Centromeric protein E</fullName>
    </submittedName>
</protein>
<evidence type="ECO:0000256" key="3">
    <source>
        <dbReference type="ARBA" id="ARBA00023054"/>
    </source>
</evidence>
<dbReference type="GO" id="GO:0005524">
    <property type="term" value="F:ATP binding"/>
    <property type="evidence" value="ECO:0007669"/>
    <property type="project" value="UniProtKB-UniRule"/>
</dbReference>
<feature type="domain" description="Kinesin motor" evidence="8">
    <location>
        <begin position="180"/>
        <end position="512"/>
    </location>
</feature>
<dbReference type="Pfam" id="PF00225">
    <property type="entry name" value="Kinesin"/>
    <property type="match status" value="1"/>
</dbReference>
<feature type="region of interest" description="Disordered" evidence="7">
    <location>
        <begin position="138"/>
        <end position="179"/>
    </location>
</feature>
<feature type="coiled-coil region" evidence="6">
    <location>
        <begin position="758"/>
        <end position="855"/>
    </location>
</feature>
<dbReference type="PROSITE" id="PS50067">
    <property type="entry name" value="KINESIN_MOTOR_2"/>
    <property type="match status" value="1"/>
</dbReference>
<feature type="compositionally biased region" description="Polar residues" evidence="7">
    <location>
        <begin position="149"/>
        <end position="159"/>
    </location>
</feature>
<proteinExistence type="inferred from homology"/>
<feature type="coiled-coil region" evidence="6">
    <location>
        <begin position="1033"/>
        <end position="1190"/>
    </location>
</feature>
<reference evidence="9 10" key="1">
    <citation type="submission" date="2017-06" db="EMBL/GenBank/DDBJ databases">
        <title>Global population genomics of the pathogenic fungus Cryptococcus neoformans var. grubii.</title>
        <authorList>
            <person name="Cuomo C."/>
            <person name="Litvintseva A."/>
            <person name="Chen Y."/>
            <person name="Young S."/>
            <person name="Zeng Q."/>
            <person name="Chapman S."/>
            <person name="Gujja S."/>
            <person name="Saif S."/>
            <person name="Birren B."/>
        </authorList>
    </citation>
    <scope>NUCLEOTIDE SEQUENCE [LARGE SCALE GENOMIC DNA]</scope>
    <source>
        <strain evidence="9 10">Tu259-1</strain>
    </source>
</reference>
<feature type="coiled-coil region" evidence="6">
    <location>
        <begin position="1645"/>
        <end position="1672"/>
    </location>
</feature>
<feature type="coiled-coil region" evidence="6">
    <location>
        <begin position="898"/>
        <end position="954"/>
    </location>
</feature>
<dbReference type="InterPro" id="IPR036961">
    <property type="entry name" value="Kinesin_motor_dom_sf"/>
</dbReference>
<feature type="coiled-coil region" evidence="6">
    <location>
        <begin position="1381"/>
        <end position="1531"/>
    </location>
</feature>
<gene>
    <name evidence="9" type="ORF">C361_02579</name>
</gene>
<dbReference type="GO" id="GO:0003777">
    <property type="term" value="F:microtubule motor activity"/>
    <property type="evidence" value="ECO:0007669"/>
    <property type="project" value="InterPro"/>
</dbReference>
<dbReference type="FunFam" id="3.40.850.10:FF:000143">
    <property type="entry name" value="Unplaced genomic scaffold supercont2.12, whole genome shotgun sequence"/>
    <property type="match status" value="1"/>
</dbReference>
<name>A0A854QGH5_CRYNE</name>